<evidence type="ECO:0000256" key="3">
    <source>
        <dbReference type="ARBA" id="ARBA00022630"/>
    </source>
</evidence>
<gene>
    <name evidence="15" type="ORF">ESZ26_10195</name>
    <name evidence="16" type="ORF">ESZ27_12285</name>
</gene>
<evidence type="ECO:0000313" key="15">
    <source>
        <dbReference type="EMBL" id="TWX59327.1"/>
    </source>
</evidence>
<dbReference type="PANTHER" id="PTHR42803">
    <property type="entry name" value="ACYL-COA DEHYDROGENASE"/>
    <property type="match status" value="1"/>
</dbReference>
<evidence type="ECO:0000256" key="4">
    <source>
        <dbReference type="ARBA" id="ARBA00022827"/>
    </source>
</evidence>
<evidence type="ECO:0000259" key="12">
    <source>
        <dbReference type="Pfam" id="PF02770"/>
    </source>
</evidence>
<dbReference type="GO" id="GO:0050660">
    <property type="term" value="F:flavin adenine dinucleotide binding"/>
    <property type="evidence" value="ECO:0007669"/>
    <property type="project" value="InterPro"/>
</dbReference>
<dbReference type="Gene3D" id="1.20.140.10">
    <property type="entry name" value="Butyryl-CoA Dehydrogenase, subunit A, domain 3"/>
    <property type="match status" value="1"/>
</dbReference>
<dbReference type="Pfam" id="PF12806">
    <property type="entry name" value="Acyl-CoA_dh_C"/>
    <property type="match status" value="1"/>
</dbReference>
<dbReference type="Pfam" id="PF02771">
    <property type="entry name" value="Acyl-CoA_dh_N"/>
    <property type="match status" value="1"/>
</dbReference>
<comment type="function">
    <text evidence="7">Involved in the assimilation of dimethylsulphoniopropionate (DMSP), an important compound in the fixation of carbon in marine phytoplankton, by mediating the conversion of 3-(methylthio)propanoyl-CoA (MMPA-CoA) to 3-(methylthio)acryloyl-CoA (MTA-CoA).</text>
</comment>
<evidence type="ECO:0000313" key="16">
    <source>
        <dbReference type="EMBL" id="TWX65451.1"/>
    </source>
</evidence>
<evidence type="ECO:0000256" key="6">
    <source>
        <dbReference type="ARBA" id="ARBA00051388"/>
    </source>
</evidence>
<dbReference type="InterPro" id="IPR009100">
    <property type="entry name" value="AcylCoA_DH/oxidase_NM_dom_sf"/>
</dbReference>
<dbReference type="EMBL" id="VOLR01000012">
    <property type="protein sequence ID" value="TWX59327.1"/>
    <property type="molecule type" value="Genomic_DNA"/>
</dbReference>
<dbReference type="PANTHER" id="PTHR42803:SF1">
    <property type="entry name" value="BROAD-SPECIFICITY LINEAR ACYL-COA DEHYDROGENASE FADE5"/>
    <property type="match status" value="1"/>
</dbReference>
<dbReference type="EMBL" id="VOLQ01000023">
    <property type="protein sequence ID" value="TWX65451.1"/>
    <property type="molecule type" value="Genomic_DNA"/>
</dbReference>
<dbReference type="InterPro" id="IPR009075">
    <property type="entry name" value="AcylCo_DH/oxidase_C"/>
</dbReference>
<dbReference type="InterPro" id="IPR013786">
    <property type="entry name" value="AcylCoA_DH/ox_N"/>
</dbReference>
<dbReference type="Pfam" id="PF02770">
    <property type="entry name" value="Acyl-CoA_dh_M"/>
    <property type="match status" value="1"/>
</dbReference>
<comment type="similarity">
    <text evidence="2 10">Belongs to the acyl-CoA dehydrogenase family.</text>
</comment>
<evidence type="ECO:0000256" key="7">
    <source>
        <dbReference type="ARBA" id="ARBA00058683"/>
    </source>
</evidence>
<dbReference type="Proteomes" id="UP000321917">
    <property type="component" value="Unassembled WGS sequence"/>
</dbReference>
<keyword evidence="3 10" id="KW-0285">Flavoprotein</keyword>
<comment type="caution">
    <text evidence="16">The sequence shown here is derived from an EMBL/GenBank/DDBJ whole genome shotgun (WGS) entry which is preliminary data.</text>
</comment>
<dbReference type="RefSeq" id="WP_146799522.1">
    <property type="nucleotide sequence ID" value="NZ_VOLP01000012.1"/>
</dbReference>
<keyword evidence="17" id="KW-1185">Reference proteome</keyword>
<evidence type="ECO:0000256" key="10">
    <source>
        <dbReference type="RuleBase" id="RU362125"/>
    </source>
</evidence>
<dbReference type="InterPro" id="IPR025878">
    <property type="entry name" value="Acyl-CoA_dh-like_C_dom"/>
</dbReference>
<feature type="domain" description="Acetyl-CoA dehydrogenase-like C-terminal" evidence="14">
    <location>
        <begin position="467"/>
        <end position="589"/>
    </location>
</feature>
<dbReference type="EC" id="1.3.99.41" evidence="8"/>
<dbReference type="InterPro" id="IPR052166">
    <property type="entry name" value="Diverse_Acyl-CoA_DH"/>
</dbReference>
<evidence type="ECO:0000259" key="14">
    <source>
        <dbReference type="Pfam" id="PF12806"/>
    </source>
</evidence>
<dbReference type="Gene3D" id="2.40.110.10">
    <property type="entry name" value="Butyryl-CoA Dehydrogenase, subunit A, domain 2"/>
    <property type="match status" value="1"/>
</dbReference>
<proteinExistence type="inferred from homology"/>
<dbReference type="SUPFAM" id="SSF56645">
    <property type="entry name" value="Acyl-CoA dehydrogenase NM domain-like"/>
    <property type="match status" value="1"/>
</dbReference>
<feature type="domain" description="Acyl-CoA oxidase/dehydrogenase middle" evidence="12">
    <location>
        <begin position="164"/>
        <end position="273"/>
    </location>
</feature>
<dbReference type="InterPro" id="IPR037069">
    <property type="entry name" value="AcylCoA_DH/ox_N_sf"/>
</dbReference>
<evidence type="ECO:0000313" key="17">
    <source>
        <dbReference type="Proteomes" id="UP000321525"/>
    </source>
</evidence>
<comment type="catalytic activity">
    <reaction evidence="6">
        <text>3-(methylsulfanyl)propanoyl-CoA + oxidized [electron-transfer flavoprotein] + H(+) = 3-(methylsulfanyl)acryloyl-CoA + reduced [electron-transfer flavoprotein]</text>
        <dbReference type="Rhea" id="RHEA:52612"/>
        <dbReference type="Rhea" id="RHEA-COMP:10685"/>
        <dbReference type="Rhea" id="RHEA-COMP:10686"/>
        <dbReference type="ChEBI" id="CHEBI:15378"/>
        <dbReference type="ChEBI" id="CHEBI:57692"/>
        <dbReference type="ChEBI" id="CHEBI:58307"/>
        <dbReference type="ChEBI" id="CHEBI:82815"/>
        <dbReference type="ChEBI" id="CHEBI:84994"/>
        <dbReference type="EC" id="1.3.99.41"/>
    </reaction>
    <physiologicalReaction direction="left-to-right" evidence="6">
        <dbReference type="Rhea" id="RHEA:52613"/>
    </physiologicalReaction>
</comment>
<comment type="cofactor">
    <cofactor evidence="1 10">
        <name>FAD</name>
        <dbReference type="ChEBI" id="CHEBI:57692"/>
    </cofactor>
</comment>
<reference evidence="16 18" key="1">
    <citation type="submission" date="2019-07" db="EMBL/GenBank/DDBJ databases">
        <title>Genomes of sea-ice associated Colwellia species.</title>
        <authorList>
            <person name="Bowman J.P."/>
        </authorList>
    </citation>
    <scope>NUCLEOTIDE SEQUENCE [LARGE SCALE GENOMIC DNA]</scope>
    <source>
        <strain evidence="15 17">ACAM 607</strain>
        <strain evidence="16 18">IC036</strain>
    </source>
</reference>
<dbReference type="InterPro" id="IPR006091">
    <property type="entry name" value="Acyl-CoA_Oxase/DH_mid-dom"/>
</dbReference>
<feature type="domain" description="Acyl-CoA dehydrogenase/oxidase N-terminal" evidence="13">
    <location>
        <begin position="38"/>
        <end position="159"/>
    </location>
</feature>
<dbReference type="InterPro" id="IPR036250">
    <property type="entry name" value="AcylCo_DH-like_C"/>
</dbReference>
<name>A0A5C6Q9J6_9GAMM</name>
<evidence type="ECO:0000259" key="13">
    <source>
        <dbReference type="Pfam" id="PF02771"/>
    </source>
</evidence>
<evidence type="ECO:0000256" key="1">
    <source>
        <dbReference type="ARBA" id="ARBA00001974"/>
    </source>
</evidence>
<evidence type="ECO:0000256" key="8">
    <source>
        <dbReference type="ARBA" id="ARBA00066694"/>
    </source>
</evidence>
<sequence>MADYQAPLKDMNFLLYDVFSMEAMWQSMPTLSEHVDRETAQAILQECAKIAEQEIAPLSRQGDEIGVSFNDGKVTTAPGYKEAFKTYADGGWTGLGGEPDFGGMGMPKVITALHEEMLCSADIAFSLYPGLTAGAGLSIAKHATDELKERYLTRLYAGDWMATMCLTEPHSGTDLGLIYTKAIPEDDGSFAITGTKIFITAGEHDITDNIVHLVLAKLPGAPAGPRGISLFLVPKYQVNEDESLGDFNNVTCGSIEHKMGIHASATCVMNFDSSKGYLVGEENKGLACMFTMMNFERIGVGIQGIGAAERSYQNALEYAKDRLQGRSLSGAKYPEKAADPIIVHGDVRRMLLNMKALTEGSRALSTYISMTLDMATYGEGELKAKGESLSALMTPLAKAFFTDLGLDNTVAGQQVLGGHGYIREWGQEQLVRDVRIAQIYEGTNGIQAMDLLARKVAASKGELMQTFINEVNTYIEQTSADNMQEFIQPLKDANIDLAELTQHILKAAQGNIEELGTSANDYLHVFGYTAMAFVWAKMAESALAKASSSDEFYESKIKTARYYFARLLPRRLSLAASIKAGCDTLFDIDESLF</sequence>
<dbReference type="AlphaFoldDB" id="A0A5C6Q9J6"/>
<keyword evidence="4 10" id="KW-0274">FAD</keyword>
<evidence type="ECO:0000256" key="2">
    <source>
        <dbReference type="ARBA" id="ARBA00009347"/>
    </source>
</evidence>
<dbReference type="SUPFAM" id="SSF47203">
    <property type="entry name" value="Acyl-CoA dehydrogenase C-terminal domain-like"/>
    <property type="match status" value="1"/>
</dbReference>
<feature type="domain" description="Acyl-CoA dehydrogenase/oxidase C-terminal" evidence="11">
    <location>
        <begin position="283"/>
        <end position="454"/>
    </location>
</feature>
<evidence type="ECO:0000313" key="18">
    <source>
        <dbReference type="Proteomes" id="UP000321917"/>
    </source>
</evidence>
<evidence type="ECO:0000256" key="5">
    <source>
        <dbReference type="ARBA" id="ARBA00023002"/>
    </source>
</evidence>
<dbReference type="FunFam" id="2.40.110.10:FF:000031">
    <property type="entry name" value="Acyl-CoA dehydrogenase, putative"/>
    <property type="match status" value="1"/>
</dbReference>
<evidence type="ECO:0000256" key="9">
    <source>
        <dbReference type="ARBA" id="ARBA00069043"/>
    </source>
</evidence>
<dbReference type="Gene3D" id="1.10.540.10">
    <property type="entry name" value="Acyl-CoA dehydrogenase/oxidase, N-terminal domain"/>
    <property type="match status" value="1"/>
</dbReference>
<dbReference type="OrthoDB" id="9807883at2"/>
<evidence type="ECO:0000259" key="11">
    <source>
        <dbReference type="Pfam" id="PF00441"/>
    </source>
</evidence>
<keyword evidence="5 10" id="KW-0560">Oxidoreductase</keyword>
<accession>A0A5C6Q9J6</accession>
<dbReference type="InterPro" id="IPR046373">
    <property type="entry name" value="Acyl-CoA_Oxase/DH_mid-dom_sf"/>
</dbReference>
<dbReference type="Proteomes" id="UP000321525">
    <property type="component" value="Unassembled WGS sequence"/>
</dbReference>
<organism evidence="16 18">
    <name type="scientific">Colwellia hornerae</name>
    <dbReference type="NCBI Taxonomy" id="89402"/>
    <lineage>
        <taxon>Bacteria</taxon>
        <taxon>Pseudomonadati</taxon>
        <taxon>Pseudomonadota</taxon>
        <taxon>Gammaproteobacteria</taxon>
        <taxon>Alteromonadales</taxon>
        <taxon>Colwelliaceae</taxon>
        <taxon>Colwellia</taxon>
    </lineage>
</organism>
<protein>
    <recommendedName>
        <fullName evidence="9">3-methylmercaptopropionyl-CoA dehydrogenase</fullName>
        <ecNumber evidence="8">1.3.99.41</ecNumber>
    </recommendedName>
</protein>
<dbReference type="GO" id="GO:0016627">
    <property type="term" value="F:oxidoreductase activity, acting on the CH-CH group of donors"/>
    <property type="evidence" value="ECO:0007669"/>
    <property type="project" value="InterPro"/>
</dbReference>
<dbReference type="Pfam" id="PF00441">
    <property type="entry name" value="Acyl-CoA_dh_1"/>
    <property type="match status" value="1"/>
</dbReference>